<protein>
    <submittedName>
        <fullName evidence="8">Response regulator transcription factor</fullName>
    </submittedName>
</protein>
<feature type="domain" description="HTH luxR-type" evidence="6">
    <location>
        <begin position="148"/>
        <end position="213"/>
    </location>
</feature>
<dbReference type="EMBL" id="JABFJV010000005">
    <property type="protein sequence ID" value="NOK31933.1"/>
    <property type="molecule type" value="Genomic_DNA"/>
</dbReference>
<dbReference type="PRINTS" id="PR00038">
    <property type="entry name" value="HTHLUXR"/>
</dbReference>
<dbReference type="InterPro" id="IPR000792">
    <property type="entry name" value="Tscrpt_reg_LuxR_C"/>
</dbReference>
<dbReference type="PANTHER" id="PTHR43214">
    <property type="entry name" value="TWO-COMPONENT RESPONSE REGULATOR"/>
    <property type="match status" value="1"/>
</dbReference>
<dbReference type="PROSITE" id="PS50043">
    <property type="entry name" value="HTH_LUXR_2"/>
    <property type="match status" value="1"/>
</dbReference>
<evidence type="ECO:0000256" key="3">
    <source>
        <dbReference type="ARBA" id="ARBA00023125"/>
    </source>
</evidence>
<dbReference type="OrthoDB" id="9780312at2"/>
<feature type="modified residue" description="4-aspartylphosphate" evidence="5">
    <location>
        <position position="56"/>
    </location>
</feature>
<gene>
    <name evidence="8" type="ORF">HMI49_01785</name>
</gene>
<evidence type="ECO:0000256" key="1">
    <source>
        <dbReference type="ARBA" id="ARBA00022553"/>
    </source>
</evidence>
<evidence type="ECO:0000256" key="5">
    <source>
        <dbReference type="PROSITE-ProRule" id="PRU00169"/>
    </source>
</evidence>
<evidence type="ECO:0000313" key="8">
    <source>
        <dbReference type="EMBL" id="NOK31933.1"/>
    </source>
</evidence>
<feature type="domain" description="Response regulatory" evidence="7">
    <location>
        <begin position="5"/>
        <end position="121"/>
    </location>
</feature>
<proteinExistence type="predicted"/>
<keyword evidence="2" id="KW-0805">Transcription regulation</keyword>
<evidence type="ECO:0000256" key="4">
    <source>
        <dbReference type="ARBA" id="ARBA00023163"/>
    </source>
</evidence>
<evidence type="ECO:0000259" key="6">
    <source>
        <dbReference type="PROSITE" id="PS50043"/>
    </source>
</evidence>
<dbReference type="Gene3D" id="3.40.50.2300">
    <property type="match status" value="1"/>
</dbReference>
<dbReference type="GO" id="GO:0003677">
    <property type="term" value="F:DNA binding"/>
    <property type="evidence" value="ECO:0007669"/>
    <property type="project" value="UniProtKB-KW"/>
</dbReference>
<sequence length="215" mass="23687">MNTLRLVLADDHTLVRQGLRSLLELTPDLRVVGEAADGEEALRKVAELQPDVVLMDVRMPRMTGLEALRALRRTDPERRVVLLTTFDEDTALIEALRAGVQGFLLKDVSLEELAEAIRRVASGQTLLPPGIAERVARGMAEVPRDFPHADLPEGLTRREVEVLRLIARGMSNREIAEALGTAEGTVKNQTSSILSKLGVRDRTRAVLRAMELGCL</sequence>
<organism evidence="8 9">
    <name type="scientific">Corallococcus exercitus</name>
    <dbReference type="NCBI Taxonomy" id="2316736"/>
    <lineage>
        <taxon>Bacteria</taxon>
        <taxon>Pseudomonadati</taxon>
        <taxon>Myxococcota</taxon>
        <taxon>Myxococcia</taxon>
        <taxon>Myxococcales</taxon>
        <taxon>Cystobacterineae</taxon>
        <taxon>Myxococcaceae</taxon>
        <taxon>Corallococcus</taxon>
    </lineage>
</organism>
<dbReference type="InterPro" id="IPR016032">
    <property type="entry name" value="Sig_transdc_resp-reg_C-effctor"/>
</dbReference>
<dbReference type="PANTHER" id="PTHR43214:SF24">
    <property type="entry name" value="TRANSCRIPTIONAL REGULATORY PROTEIN NARL-RELATED"/>
    <property type="match status" value="1"/>
</dbReference>
<dbReference type="RefSeq" id="WP_120526336.1">
    <property type="nucleotide sequence ID" value="NZ_JABFJV010000005.1"/>
</dbReference>
<dbReference type="Pfam" id="PF00072">
    <property type="entry name" value="Response_reg"/>
    <property type="match status" value="1"/>
</dbReference>
<dbReference type="InterPro" id="IPR058245">
    <property type="entry name" value="NreC/VraR/RcsB-like_REC"/>
</dbReference>
<evidence type="ECO:0000259" key="7">
    <source>
        <dbReference type="PROSITE" id="PS50110"/>
    </source>
</evidence>
<dbReference type="GO" id="GO:0006355">
    <property type="term" value="P:regulation of DNA-templated transcription"/>
    <property type="evidence" value="ECO:0007669"/>
    <property type="project" value="InterPro"/>
</dbReference>
<evidence type="ECO:0000313" key="9">
    <source>
        <dbReference type="Proteomes" id="UP000563426"/>
    </source>
</evidence>
<keyword evidence="9" id="KW-1185">Reference proteome</keyword>
<dbReference type="Pfam" id="PF00196">
    <property type="entry name" value="GerE"/>
    <property type="match status" value="1"/>
</dbReference>
<dbReference type="CDD" id="cd06170">
    <property type="entry name" value="LuxR_C_like"/>
    <property type="match status" value="1"/>
</dbReference>
<dbReference type="GO" id="GO:0000160">
    <property type="term" value="P:phosphorelay signal transduction system"/>
    <property type="evidence" value="ECO:0007669"/>
    <property type="project" value="InterPro"/>
</dbReference>
<name>A0A3A8I2Y7_9BACT</name>
<accession>A0A3A8I2Y7</accession>
<dbReference type="SMART" id="SM00448">
    <property type="entry name" value="REC"/>
    <property type="match status" value="1"/>
</dbReference>
<dbReference type="Proteomes" id="UP000563426">
    <property type="component" value="Unassembled WGS sequence"/>
</dbReference>
<dbReference type="PROSITE" id="PS50110">
    <property type="entry name" value="RESPONSE_REGULATORY"/>
    <property type="match status" value="1"/>
</dbReference>
<comment type="caution">
    <text evidence="8">The sequence shown here is derived from an EMBL/GenBank/DDBJ whole genome shotgun (WGS) entry which is preliminary data.</text>
</comment>
<dbReference type="SMART" id="SM00421">
    <property type="entry name" value="HTH_LUXR"/>
    <property type="match status" value="1"/>
</dbReference>
<dbReference type="CDD" id="cd17535">
    <property type="entry name" value="REC_NarL-like"/>
    <property type="match status" value="1"/>
</dbReference>
<keyword evidence="1 5" id="KW-0597">Phosphoprotein</keyword>
<keyword evidence="3" id="KW-0238">DNA-binding</keyword>
<dbReference type="AlphaFoldDB" id="A0A3A8I2Y7"/>
<dbReference type="InterPro" id="IPR011006">
    <property type="entry name" value="CheY-like_superfamily"/>
</dbReference>
<dbReference type="SUPFAM" id="SSF46894">
    <property type="entry name" value="C-terminal effector domain of the bipartite response regulators"/>
    <property type="match status" value="1"/>
</dbReference>
<dbReference type="InterPro" id="IPR039420">
    <property type="entry name" value="WalR-like"/>
</dbReference>
<keyword evidence="4" id="KW-0804">Transcription</keyword>
<dbReference type="SUPFAM" id="SSF52172">
    <property type="entry name" value="CheY-like"/>
    <property type="match status" value="1"/>
</dbReference>
<reference evidence="8 9" key="1">
    <citation type="submission" date="2020-05" db="EMBL/GenBank/DDBJ databases">
        <authorList>
            <person name="Whitworth D."/>
        </authorList>
    </citation>
    <scope>NUCLEOTIDE SEQUENCE [LARGE SCALE GENOMIC DNA]</scope>
    <source>
        <strain evidence="8 9">AB043B</strain>
    </source>
</reference>
<evidence type="ECO:0000256" key="2">
    <source>
        <dbReference type="ARBA" id="ARBA00023015"/>
    </source>
</evidence>
<dbReference type="InterPro" id="IPR001789">
    <property type="entry name" value="Sig_transdc_resp-reg_receiver"/>
</dbReference>